<dbReference type="AlphaFoldDB" id="A0A183DLP9"/>
<protein>
    <submittedName>
        <fullName evidence="1 4">Uncharacterized protein</fullName>
    </submittedName>
</protein>
<keyword evidence="3" id="KW-1185">Reference proteome</keyword>
<dbReference type="Proteomes" id="UP000271098">
    <property type="component" value="Unassembled WGS sequence"/>
</dbReference>
<sequence length="104" mass="11235">MVSVGDHVRVASGDVSGRLLKGVVSHIRFEDCCTVNFMDRNWSDDLPAEDIVECECSRFNCNGWHVPGAKVGLVSTSVGAVSENFCTLSVSPSSGFLLFSDTIY</sequence>
<evidence type="ECO:0000313" key="5">
    <source>
        <dbReference type="WBParaSite" id="GPUH_0000965101-mRNA-1"/>
    </source>
</evidence>
<reference evidence="1 3" key="2">
    <citation type="submission" date="2018-11" db="EMBL/GenBank/DDBJ databases">
        <authorList>
            <consortium name="Pathogen Informatics"/>
        </authorList>
    </citation>
    <scope>NUCLEOTIDE SEQUENCE [LARGE SCALE GENOMIC DNA]</scope>
</reference>
<reference evidence="4 5" key="1">
    <citation type="submission" date="2016-06" db="UniProtKB">
        <authorList>
            <consortium name="WormBaseParasite"/>
        </authorList>
    </citation>
    <scope>IDENTIFICATION</scope>
</reference>
<organism evidence="5">
    <name type="scientific">Gongylonema pulchrum</name>
    <dbReference type="NCBI Taxonomy" id="637853"/>
    <lineage>
        <taxon>Eukaryota</taxon>
        <taxon>Metazoa</taxon>
        <taxon>Ecdysozoa</taxon>
        <taxon>Nematoda</taxon>
        <taxon>Chromadorea</taxon>
        <taxon>Rhabditida</taxon>
        <taxon>Spirurina</taxon>
        <taxon>Spiruromorpha</taxon>
        <taxon>Spiruroidea</taxon>
        <taxon>Gongylonematidae</taxon>
        <taxon>Gongylonema</taxon>
    </lineage>
</organism>
<evidence type="ECO:0000313" key="3">
    <source>
        <dbReference type="Proteomes" id="UP000271098"/>
    </source>
</evidence>
<proteinExistence type="predicted"/>
<name>A0A183DLP9_9BILA</name>
<dbReference type="EMBL" id="UYRT01032505">
    <property type="protein sequence ID" value="VDK75141.1"/>
    <property type="molecule type" value="Genomic_DNA"/>
</dbReference>
<dbReference type="Gene3D" id="3.10.330.70">
    <property type="match status" value="1"/>
</dbReference>
<dbReference type="EMBL" id="UYRT01022993">
    <property type="protein sequence ID" value="VDK61002.1"/>
    <property type="molecule type" value="Genomic_DNA"/>
</dbReference>
<dbReference type="SUPFAM" id="SSF63748">
    <property type="entry name" value="Tudor/PWWP/MBT"/>
    <property type="match status" value="1"/>
</dbReference>
<evidence type="ECO:0000313" key="2">
    <source>
        <dbReference type="EMBL" id="VDK75141.1"/>
    </source>
</evidence>
<gene>
    <name evidence="1" type="ORF">GPUH_LOCUS8151</name>
    <name evidence="2" type="ORF">GPUH_LOCUS9643</name>
</gene>
<dbReference type="WBParaSite" id="GPUH_0000965101-mRNA-1">
    <property type="protein sequence ID" value="GPUH_0000965101-mRNA-1"/>
    <property type="gene ID" value="GPUH_0000965101"/>
</dbReference>
<evidence type="ECO:0000313" key="4">
    <source>
        <dbReference type="WBParaSite" id="GPUH_0000815901-mRNA-1"/>
    </source>
</evidence>
<dbReference type="WBParaSite" id="GPUH_0000815901-mRNA-1">
    <property type="protein sequence ID" value="GPUH_0000815901-mRNA-1"/>
    <property type="gene ID" value="GPUH_0000815901"/>
</dbReference>
<evidence type="ECO:0000313" key="1">
    <source>
        <dbReference type="EMBL" id="VDK61002.1"/>
    </source>
</evidence>
<accession>A0A183DLP9</accession>